<name>A0ABS2K8S9_9GAMM</name>
<comment type="caution">
    <text evidence="1">The sequence shown here is derived from an EMBL/GenBank/DDBJ whole genome shotgun (WGS) entry which is preliminary data.</text>
</comment>
<protein>
    <submittedName>
        <fullName evidence="1">Uncharacterized protein</fullName>
    </submittedName>
</protein>
<keyword evidence="2" id="KW-1185">Reference proteome</keyword>
<evidence type="ECO:0000313" key="1">
    <source>
        <dbReference type="EMBL" id="MBM7127556.1"/>
    </source>
</evidence>
<dbReference type="Proteomes" id="UP001430149">
    <property type="component" value="Unassembled WGS sequence"/>
</dbReference>
<sequence length="164" mass="18285">MSTITLASPPNISDEQVTNSVQTMQLVPNTPTYAMWANWIRTQIARDTANYHDFRNGQFVAKAISTDVDLITIRTAIRSTNTESSPSLHSHASLDEKPALLPIAGQPGEHVTIVSQTTMTYLSWTYIWNTDADEGHGGWQLTGSAFHDCQYMPDRMPDVRCQKS</sequence>
<accession>A0ABS2K8S9</accession>
<dbReference type="EMBL" id="JADIKE010000039">
    <property type="protein sequence ID" value="MBM7127556.1"/>
    <property type="molecule type" value="Genomic_DNA"/>
</dbReference>
<reference evidence="1" key="1">
    <citation type="submission" date="2020-10" db="EMBL/GenBank/DDBJ databases">
        <title>Phylogeny of dyella-like bacteria.</title>
        <authorList>
            <person name="Fu J."/>
        </authorList>
    </citation>
    <scope>NUCLEOTIDE SEQUENCE</scope>
    <source>
        <strain evidence="1">DHOC52</strain>
    </source>
</reference>
<dbReference type="RefSeq" id="WP_204684074.1">
    <property type="nucleotide sequence ID" value="NZ_BSNR01000014.1"/>
</dbReference>
<evidence type="ECO:0000313" key="2">
    <source>
        <dbReference type="Proteomes" id="UP001430149"/>
    </source>
</evidence>
<gene>
    <name evidence="1" type="ORF">ISP19_19435</name>
</gene>
<proteinExistence type="predicted"/>
<organism evidence="1 2">
    <name type="scientific">Dyella flava</name>
    <dbReference type="NCBI Taxonomy" id="1920170"/>
    <lineage>
        <taxon>Bacteria</taxon>
        <taxon>Pseudomonadati</taxon>
        <taxon>Pseudomonadota</taxon>
        <taxon>Gammaproteobacteria</taxon>
        <taxon>Lysobacterales</taxon>
        <taxon>Rhodanobacteraceae</taxon>
        <taxon>Dyella</taxon>
    </lineage>
</organism>